<proteinExistence type="predicted"/>
<gene>
    <name evidence="1" type="ORF">RclHR1_01840021</name>
</gene>
<name>A0A2Z6R0T7_9GLOM</name>
<keyword evidence="2" id="KW-1185">Reference proteome</keyword>
<sequence>MRQRRTQSWPECPILLPFKEMSTIYVSDNGTQMDNSAWLSQRDSSNQVLKHDYEEENNRRVMNELKVLS</sequence>
<protein>
    <submittedName>
        <fullName evidence="1">Uncharacterized protein</fullName>
    </submittedName>
</protein>
<organism evidence="1 2">
    <name type="scientific">Rhizophagus clarus</name>
    <dbReference type="NCBI Taxonomy" id="94130"/>
    <lineage>
        <taxon>Eukaryota</taxon>
        <taxon>Fungi</taxon>
        <taxon>Fungi incertae sedis</taxon>
        <taxon>Mucoromycota</taxon>
        <taxon>Glomeromycotina</taxon>
        <taxon>Glomeromycetes</taxon>
        <taxon>Glomerales</taxon>
        <taxon>Glomeraceae</taxon>
        <taxon>Rhizophagus</taxon>
    </lineage>
</organism>
<comment type="caution">
    <text evidence="1">The sequence shown here is derived from an EMBL/GenBank/DDBJ whole genome shotgun (WGS) entry which is preliminary data.</text>
</comment>
<reference evidence="1 2" key="1">
    <citation type="submission" date="2017-11" db="EMBL/GenBank/DDBJ databases">
        <title>The genome of Rhizophagus clarus HR1 reveals common genetic basis of auxotrophy among arbuscular mycorrhizal fungi.</title>
        <authorList>
            <person name="Kobayashi Y."/>
        </authorList>
    </citation>
    <scope>NUCLEOTIDE SEQUENCE [LARGE SCALE GENOMIC DNA]</scope>
    <source>
        <strain evidence="1 2">HR1</strain>
    </source>
</reference>
<evidence type="ECO:0000313" key="2">
    <source>
        <dbReference type="Proteomes" id="UP000247702"/>
    </source>
</evidence>
<dbReference type="EMBL" id="BEXD01000935">
    <property type="protein sequence ID" value="GBB91224.1"/>
    <property type="molecule type" value="Genomic_DNA"/>
</dbReference>
<evidence type="ECO:0000313" key="1">
    <source>
        <dbReference type="EMBL" id="GBB91224.1"/>
    </source>
</evidence>
<dbReference type="Proteomes" id="UP000247702">
    <property type="component" value="Unassembled WGS sequence"/>
</dbReference>
<accession>A0A2Z6R0T7</accession>
<dbReference type="AlphaFoldDB" id="A0A2Z6R0T7"/>